<dbReference type="EMBL" id="SWJQ01000090">
    <property type="protein sequence ID" value="TRZ22679.1"/>
    <property type="molecule type" value="Genomic_DNA"/>
</dbReference>
<gene>
    <name evidence="2" type="ORF">HGM15179_004387</name>
</gene>
<reference evidence="2" key="1">
    <citation type="submission" date="2019-04" db="EMBL/GenBank/DDBJ databases">
        <title>Genome assembly of Zosterops borbonicus 15179.</title>
        <authorList>
            <person name="Leroy T."/>
            <person name="Anselmetti Y."/>
            <person name="Tilak M.-K."/>
            <person name="Nabholz B."/>
        </authorList>
    </citation>
    <scope>NUCLEOTIDE SEQUENCE</scope>
    <source>
        <strain evidence="2">HGM_15179</strain>
        <tissue evidence="2">Muscle</tissue>
    </source>
</reference>
<proteinExistence type="predicted"/>
<comment type="caution">
    <text evidence="2">The sequence shown here is derived from an EMBL/GenBank/DDBJ whole genome shotgun (WGS) entry which is preliminary data.</text>
</comment>
<sequence length="92" mass="10174">MIKMNSRNKDWGVFVDEKLNVTHQLCTCSLATSKVTRLVEVILATLFCPCENSQGVVHPALALPKEERHGPVGTSPEESHYVDQRNGTPLIS</sequence>
<keyword evidence="3" id="KW-1185">Reference proteome</keyword>
<feature type="region of interest" description="Disordered" evidence="1">
    <location>
        <begin position="66"/>
        <end position="92"/>
    </location>
</feature>
<evidence type="ECO:0000313" key="3">
    <source>
        <dbReference type="Proteomes" id="UP000796761"/>
    </source>
</evidence>
<name>A0A8K1GP25_9PASS</name>
<dbReference type="AlphaFoldDB" id="A0A8K1GP25"/>
<evidence type="ECO:0000256" key="1">
    <source>
        <dbReference type="SAM" id="MobiDB-lite"/>
    </source>
</evidence>
<protein>
    <submittedName>
        <fullName evidence="2">Uncharacterized protein</fullName>
    </submittedName>
</protein>
<evidence type="ECO:0000313" key="2">
    <source>
        <dbReference type="EMBL" id="TRZ22679.1"/>
    </source>
</evidence>
<organism evidence="2 3">
    <name type="scientific">Zosterops borbonicus</name>
    <dbReference type="NCBI Taxonomy" id="364589"/>
    <lineage>
        <taxon>Eukaryota</taxon>
        <taxon>Metazoa</taxon>
        <taxon>Chordata</taxon>
        <taxon>Craniata</taxon>
        <taxon>Vertebrata</taxon>
        <taxon>Euteleostomi</taxon>
        <taxon>Archelosauria</taxon>
        <taxon>Archosauria</taxon>
        <taxon>Dinosauria</taxon>
        <taxon>Saurischia</taxon>
        <taxon>Theropoda</taxon>
        <taxon>Coelurosauria</taxon>
        <taxon>Aves</taxon>
        <taxon>Neognathae</taxon>
        <taxon>Neoaves</taxon>
        <taxon>Telluraves</taxon>
        <taxon>Australaves</taxon>
        <taxon>Passeriformes</taxon>
        <taxon>Sylvioidea</taxon>
        <taxon>Zosteropidae</taxon>
        <taxon>Zosterops</taxon>
    </lineage>
</organism>
<accession>A0A8K1GP25</accession>
<dbReference type="Proteomes" id="UP000796761">
    <property type="component" value="Unassembled WGS sequence"/>
</dbReference>